<dbReference type="InterPro" id="IPR027417">
    <property type="entry name" value="P-loop_NTPase"/>
</dbReference>
<dbReference type="PANTHER" id="PTHR13710">
    <property type="entry name" value="DNA HELICASE RECQ FAMILY MEMBER"/>
    <property type="match status" value="1"/>
</dbReference>
<evidence type="ECO:0000256" key="3">
    <source>
        <dbReference type="ARBA" id="ARBA00034808"/>
    </source>
</evidence>
<feature type="domain" description="Helicase C-terminal" evidence="6">
    <location>
        <begin position="777"/>
        <end position="932"/>
    </location>
</feature>
<dbReference type="GO" id="GO:0005694">
    <property type="term" value="C:chromosome"/>
    <property type="evidence" value="ECO:0007669"/>
    <property type="project" value="TreeGrafter"/>
</dbReference>
<reference evidence="7 8" key="1">
    <citation type="journal article" date="2014" name="Genome Biol. Evol.">
        <title>Comparative genomics and transcriptomics analyses reveal divergent lifestyle features of nematode endoparasitic fungus Hirsutella minnesotensis.</title>
        <authorList>
            <person name="Lai Y."/>
            <person name="Liu K."/>
            <person name="Zhang X."/>
            <person name="Zhang X."/>
            <person name="Li K."/>
            <person name="Wang N."/>
            <person name="Shu C."/>
            <person name="Wu Y."/>
            <person name="Wang C."/>
            <person name="Bushley K.E."/>
            <person name="Xiang M."/>
            <person name="Liu X."/>
        </authorList>
    </citation>
    <scope>NUCLEOTIDE SEQUENCE [LARGE SCALE GENOMIC DNA]</scope>
    <source>
        <strain evidence="7 8">3608</strain>
    </source>
</reference>
<feature type="domain" description="Helicase ATP-binding" evidence="5">
    <location>
        <begin position="550"/>
        <end position="741"/>
    </location>
</feature>
<feature type="region of interest" description="Disordered" evidence="4">
    <location>
        <begin position="1"/>
        <end position="26"/>
    </location>
</feature>
<comment type="catalytic activity">
    <reaction evidence="2">
        <text>Couples ATP hydrolysis with the unwinding of duplex DNA by translocating in the 3'-5' direction.</text>
        <dbReference type="EC" id="5.6.2.4"/>
    </reaction>
</comment>
<dbReference type="GO" id="GO:0005737">
    <property type="term" value="C:cytoplasm"/>
    <property type="evidence" value="ECO:0007669"/>
    <property type="project" value="TreeGrafter"/>
</dbReference>
<dbReference type="SUPFAM" id="SSF52540">
    <property type="entry name" value="P-loop containing nucleoside triphosphate hydrolases"/>
    <property type="match status" value="1"/>
</dbReference>
<sequence>MTHQRAKALSDFTGGRSSGKDKDKDHAFRRFKNESSLTTYFRKAKELLAYYYRVVYREDGHFTRETEGQVLPRDVIEPTRPQRQAMGEVVGALRAVRKAVRDAGGNGDGDDEAYRSDPALRRAIRSFYLSLPYQKVSSVPFRSPLLSFCAMLSRVTPVGGSGSKGRGCKADVRGLVWAEPRNFTSHLSAIVWIMQLLVFDFACFYKQDDGQDDEDGKAFCDGEETPLGHALAWRNYLGKVAKSAVTPNQARWSQDGQTLTLNRVTLRMDQVPQLLVSEYRRAHAPLFDELLFGAGDIPPIESWRVHDDLDLEEYGGSWLTDKRNAEVLHGAKDALLRQIQSRAGLRQVFVRDGPAGQKVLCRNAIAIYEAHAQEFLKRLATLIHVSPCPPLRASELLSVLFANTGRRRNIYVWEKSVMLHVRYHKSQELTGAQADNVRFLPRAVGDLLLTYLAVVQPLRQTFLRHGRPGALLSPHLWAKLDGEVWPDTKVTDCLKKACARAETPELTVAWWRQAAASITKAKFSASQRANFNIYDVEGAEEIEEEADMVSLAVASNHSVTTFNHAYAGTTTLIMNMPLNRAYRASELWRNLFTVDQWRRPEGVQEGAAPHASGAGTTVLVLPTVSLRTNMRDRLDKAGVRYHVWRPGPSNKAAPLVIISAEAACTERFVEYVGLLNSRQRLDRIVVDECHLTITASDYRRSMSQLGWYVRSVPTQTVWLTATLPPVFEEPFFGHNKLVRPLVVRESTDRPNIRYIVRRERGLGTLAARAAECVRDCRSRKGLFRSERDKVILYCRTKELVAELAALLGCPHYTGDGCDEGEKTEALGRWLGSATMPAIAATSALGVGFDYPHVRWVIHVGAPTCMTDFSQETGRAGRDGALAESTVLLSAAWEPGGDRRPSADADSMDLFLMQQHCSRGVMSQFLDARLDWKWCMVGDALCGVCSVPHVERRPTDVEFQLPRPDGHEDGARNDGRDEDGGGGGGDALETGDFNRYCLSKRGPFRLHSQSFRPTLPPCKYPRETGPVSTTPPFRS</sequence>
<dbReference type="AlphaFoldDB" id="A0A0F7ZXD6"/>
<proteinExistence type="inferred from homology"/>
<dbReference type="OrthoDB" id="5075206at2759"/>
<dbReference type="Pfam" id="PF00271">
    <property type="entry name" value="Helicase_C"/>
    <property type="match status" value="1"/>
</dbReference>
<dbReference type="SMART" id="SM00490">
    <property type="entry name" value="HELICc"/>
    <property type="match status" value="1"/>
</dbReference>
<dbReference type="GO" id="GO:0043138">
    <property type="term" value="F:3'-5' DNA helicase activity"/>
    <property type="evidence" value="ECO:0007669"/>
    <property type="project" value="UniProtKB-EC"/>
</dbReference>
<evidence type="ECO:0000313" key="7">
    <source>
        <dbReference type="EMBL" id="KJZ70537.1"/>
    </source>
</evidence>
<accession>A0A0F7ZXD6</accession>
<comment type="similarity">
    <text evidence="1">Belongs to the helicase family. RecQ subfamily.</text>
</comment>
<dbReference type="InterPro" id="IPR014001">
    <property type="entry name" value="Helicase_ATP-bd"/>
</dbReference>
<evidence type="ECO:0000256" key="2">
    <source>
        <dbReference type="ARBA" id="ARBA00034617"/>
    </source>
</evidence>
<evidence type="ECO:0000313" key="8">
    <source>
        <dbReference type="Proteomes" id="UP000054481"/>
    </source>
</evidence>
<organism evidence="7 8">
    <name type="scientific">Hirsutella minnesotensis 3608</name>
    <dbReference type="NCBI Taxonomy" id="1043627"/>
    <lineage>
        <taxon>Eukaryota</taxon>
        <taxon>Fungi</taxon>
        <taxon>Dikarya</taxon>
        <taxon>Ascomycota</taxon>
        <taxon>Pezizomycotina</taxon>
        <taxon>Sordariomycetes</taxon>
        <taxon>Hypocreomycetidae</taxon>
        <taxon>Hypocreales</taxon>
        <taxon>Ophiocordycipitaceae</taxon>
        <taxon>Hirsutella</taxon>
    </lineage>
</organism>
<feature type="region of interest" description="Disordered" evidence="4">
    <location>
        <begin position="1006"/>
        <end position="1034"/>
    </location>
</feature>
<protein>
    <recommendedName>
        <fullName evidence="3">DNA 3'-5' helicase</fullName>
        <ecNumber evidence="3">5.6.2.4</ecNumber>
    </recommendedName>
</protein>
<dbReference type="InterPro" id="IPR001650">
    <property type="entry name" value="Helicase_C-like"/>
</dbReference>
<dbReference type="PROSITE" id="PS51192">
    <property type="entry name" value="HELICASE_ATP_BIND_1"/>
    <property type="match status" value="1"/>
</dbReference>
<feature type="compositionally biased region" description="Basic and acidic residues" evidence="4">
    <location>
        <begin position="963"/>
        <end position="978"/>
    </location>
</feature>
<feature type="region of interest" description="Disordered" evidence="4">
    <location>
        <begin position="957"/>
        <end position="987"/>
    </location>
</feature>
<dbReference type="PROSITE" id="PS51194">
    <property type="entry name" value="HELICASE_CTER"/>
    <property type="match status" value="1"/>
</dbReference>
<dbReference type="GO" id="GO:0009378">
    <property type="term" value="F:four-way junction helicase activity"/>
    <property type="evidence" value="ECO:0007669"/>
    <property type="project" value="TreeGrafter"/>
</dbReference>
<evidence type="ECO:0000256" key="4">
    <source>
        <dbReference type="SAM" id="MobiDB-lite"/>
    </source>
</evidence>
<gene>
    <name evidence="7" type="ORF">HIM_10081</name>
</gene>
<evidence type="ECO:0000259" key="5">
    <source>
        <dbReference type="PROSITE" id="PS51192"/>
    </source>
</evidence>
<dbReference type="Proteomes" id="UP000054481">
    <property type="component" value="Unassembled WGS sequence"/>
</dbReference>
<name>A0A0F7ZXD6_9HYPO</name>
<dbReference type="PANTHER" id="PTHR13710:SF154">
    <property type="entry name" value="RECQ HELICASE, PUTATIVE (AFU_ORTHOLOGUE AFUA_6G14720)-RELATED"/>
    <property type="match status" value="1"/>
</dbReference>
<dbReference type="GO" id="GO:0000724">
    <property type="term" value="P:double-strand break repair via homologous recombination"/>
    <property type="evidence" value="ECO:0007669"/>
    <property type="project" value="TreeGrafter"/>
</dbReference>
<dbReference type="EMBL" id="KQ030620">
    <property type="protein sequence ID" value="KJZ70537.1"/>
    <property type="molecule type" value="Genomic_DNA"/>
</dbReference>
<dbReference type="EC" id="5.6.2.4" evidence="3"/>
<evidence type="ECO:0000259" key="6">
    <source>
        <dbReference type="PROSITE" id="PS51194"/>
    </source>
</evidence>
<evidence type="ECO:0000256" key="1">
    <source>
        <dbReference type="ARBA" id="ARBA00005446"/>
    </source>
</evidence>
<feature type="compositionally biased region" description="Polar residues" evidence="4">
    <location>
        <begin position="1025"/>
        <end position="1034"/>
    </location>
</feature>
<keyword evidence="8" id="KW-1185">Reference proteome</keyword>
<dbReference type="Gene3D" id="3.40.50.300">
    <property type="entry name" value="P-loop containing nucleotide triphosphate hydrolases"/>
    <property type="match status" value="2"/>
</dbReference>